<comment type="similarity">
    <text evidence="2 6">Belongs to the glycosyl hydrolase 3 family.</text>
</comment>
<accession>A0ABZ1BQK3</accession>
<dbReference type="Pfam" id="PF00933">
    <property type="entry name" value="Glyco_hydro_3"/>
    <property type="match status" value="1"/>
</dbReference>
<name>A0ABZ1BQK3_9FIRM</name>
<evidence type="ECO:0000313" key="10">
    <source>
        <dbReference type="Proteomes" id="UP001333102"/>
    </source>
</evidence>
<dbReference type="RefSeq" id="WP_324668709.1">
    <property type="nucleotide sequence ID" value="NZ_CP141614.1"/>
</dbReference>
<dbReference type="PANTHER" id="PTHR30480:SF13">
    <property type="entry name" value="BETA-HEXOSAMINIDASE"/>
    <property type="match status" value="1"/>
</dbReference>
<feature type="domain" description="Glycoside hydrolase family 3 C-terminal" evidence="8">
    <location>
        <begin position="383"/>
        <end position="542"/>
    </location>
</feature>
<dbReference type="InterPro" id="IPR036881">
    <property type="entry name" value="Glyco_hydro_3_C_sf"/>
</dbReference>
<sequence length="548" mass="58653">MHPLVARMTPEEKIGQMLMPAVIPDETGMPSAQTREMVQRYGVGFVITYGHRTVRHLAESNNRLQRWAAATRLAIPVMVGADLEYGLRHNVALGVVAFPRQMGIGAAMSEELAYRIAQATARQARAAGVHWDFSPLVDVNTNPHNPVVGIRAFGDDPRWVGRLSAAMIRGYQEAGVVSTPKHYPGHGDTSLDSHQDLPTVDLPEAVLRETHLAPFAAAFAAGADSIMTAHIVVRSLDPDRPATLSPASLTQLLRREQGFEGVVVTDAMSMGAIADRFGAGDAARMAVEAGADVVMATGSYADQVAAWTALVQAVLRGDLPMERIDASVDRILRLKEKYGLLQGDRPLPAEVDPDAAEREAADPAWRTLASEAFRRSLTVVVDRGVLPLRPETVRTLLVTGPREADEVAAAMRRRYPAVVALPTPGGGWSDGFSPSSTELAAAERLARSVDAAVVLTYSSFKPPLAPGQVELVRRVRAAGIPVVVVALGLPYDVTSLGHLDAFVATYAQDRWGTPSPLPRELTDALADLVSGAFEAQGRLPVVLDGRAG</sequence>
<dbReference type="Gene3D" id="3.20.20.300">
    <property type="entry name" value="Glycoside hydrolase, family 3, N-terminal domain"/>
    <property type="match status" value="1"/>
</dbReference>
<dbReference type="EMBL" id="CP141614">
    <property type="protein sequence ID" value="WRP14392.1"/>
    <property type="molecule type" value="Genomic_DNA"/>
</dbReference>
<proteinExistence type="inferred from homology"/>
<dbReference type="PROSITE" id="PS00775">
    <property type="entry name" value="GLYCOSYL_HYDROL_F3"/>
    <property type="match status" value="1"/>
</dbReference>
<evidence type="ECO:0000256" key="3">
    <source>
        <dbReference type="ARBA" id="ARBA00012663"/>
    </source>
</evidence>
<protein>
    <recommendedName>
        <fullName evidence="3">beta-N-acetylhexosaminidase</fullName>
        <ecNumber evidence="3">3.2.1.52</ecNumber>
    </recommendedName>
</protein>
<dbReference type="InterPro" id="IPR002772">
    <property type="entry name" value="Glyco_hydro_3_C"/>
</dbReference>
<evidence type="ECO:0000259" key="7">
    <source>
        <dbReference type="Pfam" id="PF00933"/>
    </source>
</evidence>
<dbReference type="SUPFAM" id="SSF52279">
    <property type="entry name" value="Beta-D-glucan exohydrolase, C-terminal domain"/>
    <property type="match status" value="1"/>
</dbReference>
<organism evidence="9 10">
    <name type="scientific">Geochorda subterranea</name>
    <dbReference type="NCBI Taxonomy" id="3109564"/>
    <lineage>
        <taxon>Bacteria</taxon>
        <taxon>Bacillati</taxon>
        <taxon>Bacillota</taxon>
        <taxon>Limnochordia</taxon>
        <taxon>Limnochordales</taxon>
        <taxon>Geochordaceae</taxon>
        <taxon>Geochorda</taxon>
    </lineage>
</organism>
<dbReference type="InterPro" id="IPR017853">
    <property type="entry name" value="GH"/>
</dbReference>
<dbReference type="GO" id="GO:0016787">
    <property type="term" value="F:hydrolase activity"/>
    <property type="evidence" value="ECO:0007669"/>
    <property type="project" value="UniProtKB-KW"/>
</dbReference>
<evidence type="ECO:0000256" key="4">
    <source>
        <dbReference type="ARBA" id="ARBA00022801"/>
    </source>
</evidence>
<evidence type="ECO:0000256" key="1">
    <source>
        <dbReference type="ARBA" id="ARBA00001231"/>
    </source>
</evidence>
<evidence type="ECO:0000256" key="2">
    <source>
        <dbReference type="ARBA" id="ARBA00005336"/>
    </source>
</evidence>
<dbReference type="SUPFAM" id="SSF51445">
    <property type="entry name" value="(Trans)glycosidases"/>
    <property type="match status" value="1"/>
</dbReference>
<keyword evidence="10" id="KW-1185">Reference proteome</keyword>
<keyword evidence="5 6" id="KW-0326">Glycosidase</keyword>
<feature type="domain" description="Glycoside hydrolase family 3 N-terminal" evidence="7">
    <location>
        <begin position="11"/>
        <end position="334"/>
    </location>
</feature>
<evidence type="ECO:0000256" key="5">
    <source>
        <dbReference type="ARBA" id="ARBA00023295"/>
    </source>
</evidence>
<dbReference type="Proteomes" id="UP001333102">
    <property type="component" value="Chromosome"/>
</dbReference>
<reference evidence="10" key="1">
    <citation type="submission" date="2023-12" db="EMBL/GenBank/DDBJ databases">
        <title>Novel isolates from deep terrestrial aquifers shed light on the physiology and ecology of the class Limnochordia.</title>
        <authorList>
            <person name="Karnachuk O.V."/>
            <person name="Lukina A.P."/>
            <person name="Avakyan M.R."/>
            <person name="Kadnikov V."/>
            <person name="Begmatov S."/>
            <person name="Beletsky A.V."/>
            <person name="Mardanov A.V."/>
            <person name="Ravin N.V."/>
        </authorList>
    </citation>
    <scope>NUCLEOTIDE SEQUENCE [LARGE SCALE GENOMIC DNA]</scope>
    <source>
        <strain evidence="10">LN</strain>
    </source>
</reference>
<dbReference type="InterPro" id="IPR036962">
    <property type="entry name" value="Glyco_hydro_3_N_sf"/>
</dbReference>
<dbReference type="PRINTS" id="PR00133">
    <property type="entry name" value="GLHYDRLASE3"/>
</dbReference>
<dbReference type="PANTHER" id="PTHR30480">
    <property type="entry name" value="BETA-HEXOSAMINIDASE-RELATED"/>
    <property type="match status" value="1"/>
</dbReference>
<evidence type="ECO:0000259" key="8">
    <source>
        <dbReference type="Pfam" id="PF01915"/>
    </source>
</evidence>
<dbReference type="Gene3D" id="3.40.50.1700">
    <property type="entry name" value="Glycoside hydrolase family 3 C-terminal domain"/>
    <property type="match status" value="1"/>
</dbReference>
<dbReference type="InterPro" id="IPR019800">
    <property type="entry name" value="Glyco_hydro_3_AS"/>
</dbReference>
<dbReference type="Pfam" id="PF01915">
    <property type="entry name" value="Glyco_hydro_3_C"/>
    <property type="match status" value="1"/>
</dbReference>
<evidence type="ECO:0000256" key="6">
    <source>
        <dbReference type="RuleBase" id="RU361161"/>
    </source>
</evidence>
<comment type="catalytic activity">
    <reaction evidence="1">
        <text>Hydrolysis of terminal non-reducing N-acetyl-D-hexosamine residues in N-acetyl-beta-D-hexosaminides.</text>
        <dbReference type="EC" id="3.2.1.52"/>
    </reaction>
</comment>
<evidence type="ECO:0000313" key="9">
    <source>
        <dbReference type="EMBL" id="WRP14392.1"/>
    </source>
</evidence>
<dbReference type="InterPro" id="IPR050226">
    <property type="entry name" value="NagZ_Beta-hexosaminidase"/>
</dbReference>
<dbReference type="EC" id="3.2.1.52" evidence="3"/>
<gene>
    <name evidence="9" type="ORF">VLY81_13370</name>
</gene>
<keyword evidence="4 6" id="KW-0378">Hydrolase</keyword>
<dbReference type="InterPro" id="IPR001764">
    <property type="entry name" value="Glyco_hydro_3_N"/>
</dbReference>